<reference evidence="1 2" key="1">
    <citation type="submission" date="2021-01" db="EMBL/GenBank/DDBJ databases">
        <title>Entomomonas sp. F2A isolated from a house cricket (Acheta domesticus).</title>
        <authorList>
            <person name="Spergser J."/>
            <person name="Busse H.-J."/>
        </authorList>
    </citation>
    <scope>NUCLEOTIDE SEQUENCE [LARGE SCALE GENOMIC DNA]</scope>
    <source>
        <strain evidence="1 2">F2A</strain>
    </source>
</reference>
<dbReference type="AlphaFoldDB" id="A0A974RXW6"/>
<evidence type="ECO:0000313" key="2">
    <source>
        <dbReference type="Proteomes" id="UP000595278"/>
    </source>
</evidence>
<sequence length="251" mass="29651">MDSMYKYMIKRNELCGDSFLQSPFFRVWMLRALGQFEDAMENDNFPCLFGKKSIKLKQFYLFFSSINRPREDLINCFHEYTEFVKDIPARDRIYSPLVIFFERNAFSSLADEHNYAWNVLQELHDQDQAPWPLDVSHDTEDENWSFCFNSVPLFVNISCPKHEVMKSRNLGEHIVLVINPRENFDEVASAASRGGKTVREKIRKRISVYNNGVTPSTLGFYGEKENYEWRQYQLEEEGGLELKKCPLHIRK</sequence>
<dbReference type="Proteomes" id="UP000595278">
    <property type="component" value="Chromosome"/>
</dbReference>
<name>A0A974RXW6_9GAMM</name>
<accession>A0A974RXW6</accession>
<evidence type="ECO:0000313" key="1">
    <source>
        <dbReference type="EMBL" id="QQP86673.1"/>
    </source>
</evidence>
<dbReference type="PANTHER" id="PTHR40045:SF1">
    <property type="entry name" value="YQCI_YCGG FAMILY PROTEIN"/>
    <property type="match status" value="1"/>
</dbReference>
<keyword evidence="2" id="KW-1185">Reference proteome</keyword>
<dbReference type="PANTHER" id="PTHR40045">
    <property type="entry name" value="YCGG FAMILY PROTEIN"/>
    <property type="match status" value="1"/>
</dbReference>
<dbReference type="EMBL" id="CP067393">
    <property type="protein sequence ID" value="QQP86673.1"/>
    <property type="molecule type" value="Genomic_DNA"/>
</dbReference>
<dbReference type="Pfam" id="PF08892">
    <property type="entry name" value="YqcI_YcgG"/>
    <property type="match status" value="1"/>
</dbReference>
<proteinExistence type="predicted"/>
<protein>
    <submittedName>
        <fullName evidence="1">YqcI/YcgG family protein</fullName>
    </submittedName>
</protein>
<dbReference type="KEGG" id="eaz:JHT90_05390"/>
<organism evidence="1 2">
    <name type="scientific">Entomomonas asaccharolytica</name>
    <dbReference type="NCBI Taxonomy" id="2785331"/>
    <lineage>
        <taxon>Bacteria</taxon>
        <taxon>Pseudomonadati</taxon>
        <taxon>Pseudomonadota</taxon>
        <taxon>Gammaproteobacteria</taxon>
        <taxon>Pseudomonadales</taxon>
        <taxon>Pseudomonadaceae</taxon>
        <taxon>Entomomonas</taxon>
    </lineage>
</organism>
<dbReference type="InterPro" id="IPR014988">
    <property type="entry name" value="Uncharacterised_YqcI/YcgG"/>
</dbReference>
<gene>
    <name evidence="1" type="ORF">JHT90_05390</name>
</gene>